<comment type="caution">
    <text evidence="1">The sequence shown here is derived from an EMBL/GenBank/DDBJ whole genome shotgun (WGS) entry which is preliminary data.</text>
</comment>
<dbReference type="AlphaFoldDB" id="A0A565C039"/>
<sequence>MGLRLPIGAWLSRTEAHHNGQYALRRIELAHGFISRAKCRSSFATSHQVTEALKWRLSSVPCTYAVVVSSTNCSASASSGFAF</sequence>
<gene>
    <name evidence="1" type="ORF">ANE_LOCUS17477</name>
</gene>
<organism evidence="1 2">
    <name type="scientific">Arabis nemorensis</name>
    <dbReference type="NCBI Taxonomy" id="586526"/>
    <lineage>
        <taxon>Eukaryota</taxon>
        <taxon>Viridiplantae</taxon>
        <taxon>Streptophyta</taxon>
        <taxon>Embryophyta</taxon>
        <taxon>Tracheophyta</taxon>
        <taxon>Spermatophyta</taxon>
        <taxon>Magnoliopsida</taxon>
        <taxon>eudicotyledons</taxon>
        <taxon>Gunneridae</taxon>
        <taxon>Pentapetalae</taxon>
        <taxon>rosids</taxon>
        <taxon>malvids</taxon>
        <taxon>Brassicales</taxon>
        <taxon>Brassicaceae</taxon>
        <taxon>Arabideae</taxon>
        <taxon>Arabis</taxon>
    </lineage>
</organism>
<evidence type="ECO:0000313" key="1">
    <source>
        <dbReference type="EMBL" id="VVB07033.1"/>
    </source>
</evidence>
<accession>A0A565C039</accession>
<protein>
    <submittedName>
        <fullName evidence="1">Uncharacterized protein</fullName>
    </submittedName>
</protein>
<proteinExistence type="predicted"/>
<dbReference type="EMBL" id="CABITT030000006">
    <property type="protein sequence ID" value="VVB07033.1"/>
    <property type="molecule type" value="Genomic_DNA"/>
</dbReference>
<evidence type="ECO:0000313" key="2">
    <source>
        <dbReference type="Proteomes" id="UP000489600"/>
    </source>
</evidence>
<name>A0A565C039_9BRAS</name>
<reference evidence="1" key="1">
    <citation type="submission" date="2019-07" db="EMBL/GenBank/DDBJ databases">
        <authorList>
            <person name="Dittberner H."/>
        </authorList>
    </citation>
    <scope>NUCLEOTIDE SEQUENCE [LARGE SCALE GENOMIC DNA]</scope>
</reference>
<dbReference type="Proteomes" id="UP000489600">
    <property type="component" value="Unassembled WGS sequence"/>
</dbReference>
<keyword evidence="2" id="KW-1185">Reference proteome</keyword>